<evidence type="ECO:0000259" key="6">
    <source>
        <dbReference type="PROSITE" id="PS50245"/>
    </source>
</evidence>
<feature type="compositionally biased region" description="Basic and acidic residues" evidence="5">
    <location>
        <begin position="55"/>
        <end position="67"/>
    </location>
</feature>
<gene>
    <name evidence="7" type="ORF">C7M84_013126</name>
</gene>
<feature type="region of interest" description="Disordered" evidence="5">
    <location>
        <begin position="316"/>
        <end position="336"/>
    </location>
</feature>
<dbReference type="PROSITE" id="PS50245">
    <property type="entry name" value="CAP_GLY_2"/>
    <property type="match status" value="1"/>
</dbReference>
<dbReference type="PANTHER" id="PTHR18916:SF85">
    <property type="entry name" value="TUBULIN-FOLDING COFACTOR B"/>
    <property type="match status" value="1"/>
</dbReference>
<dbReference type="PANTHER" id="PTHR18916">
    <property type="entry name" value="DYNACTIN 1-RELATED MICROTUBULE-BINDING"/>
    <property type="match status" value="1"/>
</dbReference>
<dbReference type="AlphaFoldDB" id="A0A3R7PEQ3"/>
<reference evidence="7 8" key="2">
    <citation type="submission" date="2019-01" db="EMBL/GenBank/DDBJ databases">
        <title>The decoding of complex shrimp genome reveals the adaptation for benthos swimmer, frequently molting mechanism and breeding impact on genome.</title>
        <authorList>
            <person name="Sun Y."/>
            <person name="Gao Y."/>
            <person name="Yu Y."/>
        </authorList>
    </citation>
    <scope>NUCLEOTIDE SEQUENCE [LARGE SCALE GENOMIC DNA]</scope>
    <source>
        <tissue evidence="7">Muscle</tissue>
    </source>
</reference>
<evidence type="ECO:0000256" key="2">
    <source>
        <dbReference type="ARBA" id="ARBA00022490"/>
    </source>
</evidence>
<evidence type="ECO:0000256" key="3">
    <source>
        <dbReference type="ARBA" id="ARBA00023186"/>
    </source>
</evidence>
<accession>A0A3R7PEQ3</accession>
<feature type="domain" description="CAP-Gly" evidence="6">
    <location>
        <begin position="275"/>
        <end position="317"/>
    </location>
</feature>
<dbReference type="InterPro" id="IPR029071">
    <property type="entry name" value="Ubiquitin-like_domsf"/>
</dbReference>
<dbReference type="SUPFAM" id="SSF54236">
    <property type="entry name" value="Ubiquitin-like"/>
    <property type="match status" value="1"/>
</dbReference>
<dbReference type="Gene3D" id="2.30.30.190">
    <property type="entry name" value="CAP Gly-rich-like domain"/>
    <property type="match status" value="1"/>
</dbReference>
<dbReference type="GO" id="GO:0007021">
    <property type="term" value="P:tubulin complex assembly"/>
    <property type="evidence" value="ECO:0007669"/>
    <property type="project" value="InterPro"/>
</dbReference>
<dbReference type="Pfam" id="PF01302">
    <property type="entry name" value="CAP_GLY"/>
    <property type="match status" value="1"/>
</dbReference>
<dbReference type="STRING" id="6689.A0A3R7PEQ3"/>
<dbReference type="InterPro" id="IPR000626">
    <property type="entry name" value="Ubiquitin-like_dom"/>
</dbReference>
<dbReference type="EMBL" id="QCYY01002640">
    <property type="protein sequence ID" value="ROT68725.1"/>
    <property type="molecule type" value="Genomic_DNA"/>
</dbReference>
<dbReference type="FunFam" id="2.30.30.190:FF:000013">
    <property type="entry name" value="Tubulin-folding cofactor B"/>
    <property type="match status" value="1"/>
</dbReference>
<keyword evidence="3" id="KW-0143">Chaperone</keyword>
<dbReference type="SMART" id="SM01052">
    <property type="entry name" value="CAP_GLY"/>
    <property type="match status" value="1"/>
</dbReference>
<keyword evidence="2" id="KW-0963">Cytoplasm</keyword>
<dbReference type="Proteomes" id="UP000283509">
    <property type="component" value="Unassembled WGS sequence"/>
</dbReference>
<dbReference type="GO" id="GO:0043014">
    <property type="term" value="F:alpha-tubulin binding"/>
    <property type="evidence" value="ECO:0007669"/>
    <property type="project" value="InterPro"/>
</dbReference>
<dbReference type="Pfam" id="PF14560">
    <property type="entry name" value="Ubiquitin_2"/>
    <property type="match status" value="1"/>
</dbReference>
<comment type="subcellular location">
    <subcellularLocation>
        <location evidence="1">Cytoplasm</location>
    </subcellularLocation>
</comment>
<feature type="region of interest" description="Disordered" evidence="5">
    <location>
        <begin position="44"/>
        <end position="67"/>
    </location>
</feature>
<dbReference type="SUPFAM" id="SSF74924">
    <property type="entry name" value="Cap-Gly domain"/>
    <property type="match status" value="1"/>
</dbReference>
<evidence type="ECO:0000313" key="7">
    <source>
        <dbReference type="EMBL" id="ROT68725.1"/>
    </source>
</evidence>
<evidence type="ECO:0000256" key="4">
    <source>
        <dbReference type="ARBA" id="ARBA00025779"/>
    </source>
</evidence>
<dbReference type="InterPro" id="IPR045172">
    <property type="entry name" value="TBCB_Ubl"/>
</dbReference>
<dbReference type="GO" id="GO:0005829">
    <property type="term" value="C:cytosol"/>
    <property type="evidence" value="ECO:0007669"/>
    <property type="project" value="UniProtKB-ARBA"/>
</dbReference>
<name>A0A3R7PEQ3_PENVA</name>
<dbReference type="InterPro" id="IPR000938">
    <property type="entry name" value="CAP-Gly_domain"/>
</dbReference>
<comment type="caution">
    <text evidence="7">The sequence shown here is derived from an EMBL/GenBank/DDBJ whole genome shotgun (WGS) entry which is preliminary data.</text>
</comment>
<dbReference type="OrthoDB" id="5295208at2759"/>
<reference evidence="7 8" key="1">
    <citation type="submission" date="2018-04" db="EMBL/GenBank/DDBJ databases">
        <authorList>
            <person name="Zhang X."/>
            <person name="Yuan J."/>
            <person name="Li F."/>
            <person name="Xiang J."/>
        </authorList>
    </citation>
    <scope>NUCLEOTIDE SEQUENCE [LARGE SCALE GENOMIC DNA]</scope>
    <source>
        <tissue evidence="7">Muscle</tissue>
    </source>
</reference>
<dbReference type="CDD" id="cd01789">
    <property type="entry name" value="Ubl_TBCB"/>
    <property type="match status" value="1"/>
</dbReference>
<comment type="similarity">
    <text evidence="4">Belongs to the TBCB family.</text>
</comment>
<dbReference type="GO" id="GO:0031122">
    <property type="term" value="P:cytoplasmic microtubule organization"/>
    <property type="evidence" value="ECO:0007669"/>
    <property type="project" value="TreeGrafter"/>
</dbReference>
<organism evidence="7 8">
    <name type="scientific">Penaeus vannamei</name>
    <name type="common">Whiteleg shrimp</name>
    <name type="synonym">Litopenaeus vannamei</name>
    <dbReference type="NCBI Taxonomy" id="6689"/>
    <lineage>
        <taxon>Eukaryota</taxon>
        <taxon>Metazoa</taxon>
        <taxon>Ecdysozoa</taxon>
        <taxon>Arthropoda</taxon>
        <taxon>Crustacea</taxon>
        <taxon>Multicrustacea</taxon>
        <taxon>Malacostraca</taxon>
        <taxon>Eumalacostraca</taxon>
        <taxon>Eucarida</taxon>
        <taxon>Decapoda</taxon>
        <taxon>Dendrobranchiata</taxon>
        <taxon>Penaeoidea</taxon>
        <taxon>Penaeidae</taxon>
        <taxon>Penaeus</taxon>
    </lineage>
</organism>
<evidence type="ECO:0000256" key="1">
    <source>
        <dbReference type="ARBA" id="ARBA00004496"/>
    </source>
</evidence>
<dbReference type="GO" id="GO:0035371">
    <property type="term" value="C:microtubule plus-end"/>
    <property type="evidence" value="ECO:0007669"/>
    <property type="project" value="TreeGrafter"/>
</dbReference>
<sequence>MRHTSHPRPLSSLPPYLPSPLPPSLPLPFSSLLSFPSPSLIPPPLSLPSPLRMSTDSRESLRAKEEDPGALPRVPLYQFCAPGKRTDKQAVMADEIQIITAPLVSVRVTSNVNSFTAEKRYDRSLTIGDLKGRLELITGGSAGTMSLEVYDPDDKLICFLNDNDALLGSFNIEDNYRIHVTDNTKKVGEFEDLSKVEKFELSEEEYAKRNDSVKAFLQKNKLGKYNEEEQARIQAEKEAAEKAEEDKASTFNVGDRCEVKVQGEPTRRGEVMYIGEVHFKPGVWVGIKYDEPLGKNDGSIGGKRYFEATPKYGGFTRPTNVEVGDFPELNYEDDEM</sequence>
<evidence type="ECO:0000256" key="5">
    <source>
        <dbReference type="SAM" id="MobiDB-lite"/>
    </source>
</evidence>
<protein>
    <recommendedName>
        <fullName evidence="6">CAP-Gly domain-containing protein</fullName>
    </recommendedName>
</protein>
<dbReference type="GO" id="GO:0005938">
    <property type="term" value="C:cell cortex"/>
    <property type="evidence" value="ECO:0007669"/>
    <property type="project" value="TreeGrafter"/>
</dbReference>
<keyword evidence="8" id="KW-1185">Reference proteome</keyword>
<evidence type="ECO:0000313" key="8">
    <source>
        <dbReference type="Proteomes" id="UP000283509"/>
    </source>
</evidence>
<dbReference type="GO" id="GO:0051010">
    <property type="term" value="F:microtubule plus-end binding"/>
    <property type="evidence" value="ECO:0007669"/>
    <property type="project" value="TreeGrafter"/>
</dbReference>
<dbReference type="PROSITE" id="PS00845">
    <property type="entry name" value="CAP_GLY_1"/>
    <property type="match status" value="1"/>
</dbReference>
<dbReference type="InterPro" id="IPR036859">
    <property type="entry name" value="CAP-Gly_dom_sf"/>
</dbReference>
<dbReference type="GO" id="GO:0007023">
    <property type="term" value="P:post-chaperonin tubulin folding pathway"/>
    <property type="evidence" value="ECO:0007669"/>
    <property type="project" value="InterPro"/>
</dbReference>
<dbReference type="Gene3D" id="3.10.20.90">
    <property type="entry name" value="Phosphatidylinositol 3-kinase Catalytic Subunit, Chain A, domain 1"/>
    <property type="match status" value="1"/>
</dbReference>
<dbReference type="GO" id="GO:0005634">
    <property type="term" value="C:nucleus"/>
    <property type="evidence" value="ECO:0007669"/>
    <property type="project" value="TreeGrafter"/>
</dbReference>
<proteinExistence type="inferred from homology"/>